<name>A0A3G1L0E7_FORW1</name>
<dbReference type="Proteomes" id="UP000323521">
    <property type="component" value="Chromosome"/>
</dbReference>
<dbReference type="InterPro" id="IPR005085">
    <property type="entry name" value="CBM25"/>
</dbReference>
<dbReference type="KEGG" id="fwa:DCMF_00400"/>
<reference evidence="2 3" key="1">
    <citation type="submission" date="2016-10" db="EMBL/GenBank/DDBJ databases">
        <title>Complete Genome Sequence of Peptococcaceae strain DCMF.</title>
        <authorList>
            <person name="Edwards R.J."/>
            <person name="Holland S.I."/>
            <person name="Deshpande N.P."/>
            <person name="Wong Y.K."/>
            <person name="Ertan H."/>
            <person name="Manefield M."/>
            <person name="Russell T.L."/>
            <person name="Lee M.J."/>
        </authorList>
    </citation>
    <scope>NUCLEOTIDE SEQUENCE [LARGE SCALE GENOMIC DNA]</scope>
    <source>
        <strain evidence="2 3">DCMF</strain>
    </source>
</reference>
<gene>
    <name evidence="2" type="ORF">DCMF_00400</name>
</gene>
<dbReference type="SMART" id="SM01066">
    <property type="entry name" value="CBM_25"/>
    <property type="match status" value="1"/>
</dbReference>
<dbReference type="InterPro" id="IPR013783">
    <property type="entry name" value="Ig-like_fold"/>
</dbReference>
<dbReference type="EMBL" id="CP017634">
    <property type="protein sequence ID" value="ATW28262.1"/>
    <property type="molecule type" value="Genomic_DNA"/>
</dbReference>
<sequence>MREAEYPGGVVVDPTPITAGAKVTVLYYGLLAESGAGEVFLHTGYGPNDRWYDVYDFKMGKTTRGFEKTFDVNDPTRLNFCFHDSGGNWDNNAGSNWSFEIHTGNQ</sequence>
<proteinExistence type="predicted"/>
<feature type="domain" description="Carbohydrate binding module family 25" evidence="1">
    <location>
        <begin position="20"/>
        <end position="102"/>
    </location>
</feature>
<evidence type="ECO:0000259" key="1">
    <source>
        <dbReference type="SMART" id="SM01066"/>
    </source>
</evidence>
<dbReference type="GO" id="GO:2001070">
    <property type="term" value="F:starch binding"/>
    <property type="evidence" value="ECO:0007669"/>
    <property type="project" value="InterPro"/>
</dbReference>
<keyword evidence="3" id="KW-1185">Reference proteome</keyword>
<accession>A0A3G1L0E7</accession>
<evidence type="ECO:0000313" key="3">
    <source>
        <dbReference type="Proteomes" id="UP000323521"/>
    </source>
</evidence>
<evidence type="ECO:0000313" key="2">
    <source>
        <dbReference type="EMBL" id="ATW28262.1"/>
    </source>
</evidence>
<dbReference type="OrthoDB" id="1683298at2"/>
<organism evidence="2 3">
    <name type="scientific">Formimonas warabiya</name>
    <dbReference type="NCBI Taxonomy" id="1761012"/>
    <lineage>
        <taxon>Bacteria</taxon>
        <taxon>Bacillati</taxon>
        <taxon>Bacillota</taxon>
        <taxon>Clostridia</taxon>
        <taxon>Eubacteriales</taxon>
        <taxon>Peptococcaceae</taxon>
        <taxon>Candidatus Formimonas</taxon>
    </lineage>
</organism>
<dbReference type="Pfam" id="PF16760">
    <property type="entry name" value="CBM53"/>
    <property type="match status" value="1"/>
</dbReference>
<dbReference type="AlphaFoldDB" id="A0A3G1L0E7"/>
<dbReference type="Gene3D" id="2.60.40.10">
    <property type="entry name" value="Immunoglobulins"/>
    <property type="match status" value="1"/>
</dbReference>
<protein>
    <submittedName>
        <fullName evidence="2">Carbohydrate-binding protein</fullName>
    </submittedName>
</protein>